<dbReference type="InterPro" id="IPR041698">
    <property type="entry name" value="Methyltransf_25"/>
</dbReference>
<evidence type="ECO:0000259" key="1">
    <source>
        <dbReference type="Pfam" id="PF13649"/>
    </source>
</evidence>
<dbReference type="AlphaFoldDB" id="A0A1V5SPQ5"/>
<proteinExistence type="predicted"/>
<name>A0A1V5SPQ5_9BACT</name>
<reference evidence="2" key="1">
    <citation type="submission" date="2017-02" db="EMBL/GenBank/DDBJ databases">
        <title>Delving into the versatile metabolic prowess of the omnipresent phylum Bacteroidetes.</title>
        <authorList>
            <person name="Nobu M.K."/>
            <person name="Mei R."/>
            <person name="Narihiro T."/>
            <person name="Kuroda K."/>
            <person name="Liu W.-T."/>
        </authorList>
    </citation>
    <scope>NUCLEOTIDE SEQUENCE</scope>
    <source>
        <strain evidence="2">ADurb.Bin276</strain>
    </source>
</reference>
<comment type="caution">
    <text evidence="2">The sequence shown here is derived from an EMBL/GenBank/DDBJ whole genome shotgun (WGS) entry which is preliminary data.</text>
</comment>
<dbReference type="InterPro" id="IPR029063">
    <property type="entry name" value="SAM-dependent_MTases_sf"/>
</dbReference>
<dbReference type="Proteomes" id="UP000485569">
    <property type="component" value="Unassembled WGS sequence"/>
</dbReference>
<dbReference type="CDD" id="cd02440">
    <property type="entry name" value="AdoMet_MTases"/>
    <property type="match status" value="1"/>
</dbReference>
<gene>
    <name evidence="2" type="ORF">BWY41_01480</name>
</gene>
<dbReference type="EMBL" id="MWBQ01000117">
    <property type="protein sequence ID" value="OQA56487.1"/>
    <property type="molecule type" value="Genomic_DNA"/>
</dbReference>
<dbReference type="Gene3D" id="3.40.50.150">
    <property type="entry name" value="Vaccinia Virus protein VP39"/>
    <property type="match status" value="1"/>
</dbReference>
<protein>
    <submittedName>
        <fullName evidence="2">Biotin biosynthesis protein BioC</fullName>
    </submittedName>
</protein>
<dbReference type="Pfam" id="PF13649">
    <property type="entry name" value="Methyltransf_25"/>
    <property type="match status" value="1"/>
</dbReference>
<evidence type="ECO:0000313" key="2">
    <source>
        <dbReference type="EMBL" id="OQA56487.1"/>
    </source>
</evidence>
<dbReference type="SUPFAM" id="SSF53335">
    <property type="entry name" value="S-adenosyl-L-methionine-dependent methyltransferases"/>
    <property type="match status" value="1"/>
</dbReference>
<accession>A0A1V5SPQ5</accession>
<sequence>MKKQGPGDDFYTIKALHLLPTQQFSLVVDARCGTGRQTFVLAKELSTLVHAIDTHQPFLNDLTRRAQEAGIDRLIQTHCIDMKDIPATFPQIDLLWSEGAAYSIGFSNALNSWAPAINTGGFLVVSEMAWLHKKVPKVVKEFFQSVYPGMHTNEQICEIAQNAGYQVLETFIKSLLDHPDSSVIDFAADIIKEIKIFHCSEESYGYAFFILQRV</sequence>
<feature type="domain" description="Methyltransferase" evidence="1">
    <location>
        <begin position="27"/>
        <end position="101"/>
    </location>
</feature>
<organism evidence="2">
    <name type="scientific">Candidatus Atribacter allofermentans</name>
    <dbReference type="NCBI Taxonomy" id="1852833"/>
    <lineage>
        <taxon>Bacteria</taxon>
        <taxon>Pseudomonadati</taxon>
        <taxon>Atribacterota</taxon>
        <taxon>Atribacteria</taxon>
        <taxon>Atribacterales</taxon>
        <taxon>Atribacteraceae</taxon>
        <taxon>Atribacter</taxon>
    </lineage>
</organism>